<dbReference type="AlphaFoldDB" id="A0A9D2TRS9"/>
<gene>
    <name evidence="2" type="ORF">H9926_09065</name>
</gene>
<reference evidence="2" key="1">
    <citation type="journal article" date="2021" name="PeerJ">
        <title>Extensive microbial diversity within the chicken gut microbiome revealed by metagenomics and culture.</title>
        <authorList>
            <person name="Gilroy R."/>
            <person name="Ravi A."/>
            <person name="Getino M."/>
            <person name="Pursley I."/>
            <person name="Horton D.L."/>
            <person name="Alikhan N.F."/>
            <person name="Baker D."/>
            <person name="Gharbi K."/>
            <person name="Hall N."/>
            <person name="Watson M."/>
            <person name="Adriaenssens E.M."/>
            <person name="Foster-Nyarko E."/>
            <person name="Jarju S."/>
            <person name="Secka A."/>
            <person name="Antonio M."/>
            <person name="Oren A."/>
            <person name="Chaudhuri R.R."/>
            <person name="La Ragione R."/>
            <person name="Hildebrand F."/>
            <person name="Pallen M.J."/>
        </authorList>
    </citation>
    <scope>NUCLEOTIDE SEQUENCE</scope>
    <source>
        <strain evidence="2">ChiBcec1-1630</strain>
    </source>
</reference>
<evidence type="ECO:0000313" key="3">
    <source>
        <dbReference type="Proteomes" id="UP000823922"/>
    </source>
</evidence>
<protein>
    <submittedName>
        <fullName evidence="2">Uncharacterized protein</fullName>
    </submittedName>
</protein>
<evidence type="ECO:0000256" key="1">
    <source>
        <dbReference type="SAM" id="SignalP"/>
    </source>
</evidence>
<evidence type="ECO:0000313" key="2">
    <source>
        <dbReference type="EMBL" id="HJC88151.1"/>
    </source>
</evidence>
<feature type="chain" id="PRO_5039349512" evidence="1">
    <location>
        <begin position="24"/>
        <end position="232"/>
    </location>
</feature>
<organism evidence="2 3">
    <name type="scientific">Candidatus Eisenbergiella intestinigallinarum</name>
    <dbReference type="NCBI Taxonomy" id="2838549"/>
    <lineage>
        <taxon>Bacteria</taxon>
        <taxon>Bacillati</taxon>
        <taxon>Bacillota</taxon>
        <taxon>Clostridia</taxon>
        <taxon>Lachnospirales</taxon>
        <taxon>Lachnospiraceae</taxon>
        <taxon>Eisenbergiella</taxon>
    </lineage>
</organism>
<dbReference type="PROSITE" id="PS51257">
    <property type="entry name" value="PROKAR_LIPOPROTEIN"/>
    <property type="match status" value="1"/>
</dbReference>
<comment type="caution">
    <text evidence="2">The sequence shown here is derived from an EMBL/GenBank/DDBJ whole genome shotgun (WGS) entry which is preliminary data.</text>
</comment>
<sequence>MKKKMAIVLSAVLACSMSITAVAAPSPTIAQDTVQNVTVNTSISTITGTPQITGIVGASSAVLDGTIFRNTAGQVVDASGVRIVTVPADLAATQISAGEIAAAMNTDASTIYNFTGLSSLALTDNEGALNVLAQTYVSLQDEDGNVISHNGSISTTFEVQDILGSNTLDEGETIQAMYQRADGSWVVIPVVIRNGVIAISLPAFSAPVKVVFLLTKGTSYEDVQVTVRSPQT</sequence>
<reference evidence="2" key="2">
    <citation type="submission" date="2021-04" db="EMBL/GenBank/DDBJ databases">
        <authorList>
            <person name="Gilroy R."/>
        </authorList>
    </citation>
    <scope>NUCLEOTIDE SEQUENCE</scope>
    <source>
        <strain evidence="2">ChiBcec1-1630</strain>
    </source>
</reference>
<dbReference type="EMBL" id="DWVS01000224">
    <property type="protein sequence ID" value="HJC88151.1"/>
    <property type="molecule type" value="Genomic_DNA"/>
</dbReference>
<dbReference type="Proteomes" id="UP000823922">
    <property type="component" value="Unassembled WGS sequence"/>
</dbReference>
<name>A0A9D2TRS9_9FIRM</name>
<proteinExistence type="predicted"/>
<feature type="signal peptide" evidence="1">
    <location>
        <begin position="1"/>
        <end position="23"/>
    </location>
</feature>
<accession>A0A9D2TRS9</accession>
<keyword evidence="1" id="KW-0732">Signal</keyword>